<evidence type="ECO:0000256" key="8">
    <source>
        <dbReference type="SAM" id="Phobius"/>
    </source>
</evidence>
<feature type="transmembrane region" description="Helical" evidence="8">
    <location>
        <begin position="218"/>
        <end position="236"/>
    </location>
</feature>
<sequence>MASYLWRAKVWTLILTVLVMGLMFSPVPTVMAQPCTVHSKSFAYCKSLNALGSSLAWNLFSQNSTLEIAFTEEATTQGWVGWGINPTGESMMVGSQVLVAFWENTTSLLVKTYDLTTTLLGGSPVLLPGKVSLNYMNYSAEATGTTVTIFATLQLQPNQSDSLIHVWNRGPSVDLTTYQLSPHIRSGQNLQSVANLDMSSGATGALTGIHLRLKENHGIIGAVSWGILLPIGVMAARYLRPFQFADPLWFYLHVIFQLTGYTGGVVAWAMGLKLLHYASRPLLYPKHRNLGITIFVLATLQVLAVVLRPKKDQKIRPYWNVYHLIIGYATIIVIIINIFEGLHVLQPNHKWRRAYIIVLIILGAISIVLELVTWIVWFHRRK</sequence>
<evidence type="ECO:0000256" key="4">
    <source>
        <dbReference type="ARBA" id="ARBA00022729"/>
    </source>
</evidence>
<dbReference type="PANTHER" id="PTHR23130:SF199">
    <property type="entry name" value="CYTOCHROME B561 AND DOMON DOMAIN-CONTAINING PROTEIN"/>
    <property type="match status" value="1"/>
</dbReference>
<feature type="signal peptide" evidence="9">
    <location>
        <begin position="1"/>
        <end position="32"/>
    </location>
</feature>
<accession>A0ABP1BH63</accession>
<keyword evidence="6 8" id="KW-1133">Transmembrane helix</keyword>
<dbReference type="Pfam" id="PF03188">
    <property type="entry name" value="Cytochrom_B561"/>
    <property type="match status" value="1"/>
</dbReference>
<dbReference type="InterPro" id="IPR017214">
    <property type="entry name" value="UCP037471"/>
</dbReference>
<keyword evidence="7 8" id="KW-0472">Membrane</keyword>
<keyword evidence="13" id="KW-1185">Reference proteome</keyword>
<keyword evidence="5" id="KW-0249">Electron transport</keyword>
<evidence type="ECO:0000256" key="7">
    <source>
        <dbReference type="ARBA" id="ARBA00023136"/>
    </source>
</evidence>
<evidence type="ECO:0000313" key="12">
    <source>
        <dbReference type="EMBL" id="CAK9874940.1"/>
    </source>
</evidence>
<reference evidence="12" key="1">
    <citation type="submission" date="2024-03" db="EMBL/GenBank/DDBJ databases">
        <authorList>
            <consortium name="ELIXIR-Norway"/>
            <consortium name="Elixir Norway"/>
        </authorList>
    </citation>
    <scope>NUCLEOTIDE SEQUENCE</scope>
</reference>
<dbReference type="Pfam" id="PF04526">
    <property type="entry name" value="DUF568"/>
    <property type="match status" value="1"/>
</dbReference>
<evidence type="ECO:0000256" key="5">
    <source>
        <dbReference type="ARBA" id="ARBA00022982"/>
    </source>
</evidence>
<dbReference type="InterPro" id="IPR045265">
    <property type="entry name" value="AIR12_DOMON"/>
</dbReference>
<evidence type="ECO:0000259" key="11">
    <source>
        <dbReference type="PROSITE" id="PS50939"/>
    </source>
</evidence>
<comment type="subcellular location">
    <subcellularLocation>
        <location evidence="1">Membrane</location>
    </subcellularLocation>
</comment>
<evidence type="ECO:0000259" key="10">
    <source>
        <dbReference type="PROSITE" id="PS50836"/>
    </source>
</evidence>
<organism evidence="12 13">
    <name type="scientific">Sphagnum jensenii</name>
    <dbReference type="NCBI Taxonomy" id="128206"/>
    <lineage>
        <taxon>Eukaryota</taxon>
        <taxon>Viridiplantae</taxon>
        <taxon>Streptophyta</taxon>
        <taxon>Embryophyta</taxon>
        <taxon>Bryophyta</taxon>
        <taxon>Sphagnophytina</taxon>
        <taxon>Sphagnopsida</taxon>
        <taxon>Sphagnales</taxon>
        <taxon>Sphagnaceae</taxon>
        <taxon>Sphagnum</taxon>
    </lineage>
</organism>
<dbReference type="PROSITE" id="PS50836">
    <property type="entry name" value="DOMON"/>
    <property type="match status" value="1"/>
</dbReference>
<dbReference type="SMART" id="SM00665">
    <property type="entry name" value="B561"/>
    <property type="match status" value="1"/>
</dbReference>
<gene>
    <name evidence="12" type="ORF">CSSPJE1EN2_LOCUS17189</name>
</gene>
<feature type="transmembrane region" description="Helical" evidence="8">
    <location>
        <begin position="354"/>
        <end position="378"/>
    </location>
</feature>
<feature type="chain" id="PRO_5046491813" description="Cytochrome b561 and DOMON domain-containing protein" evidence="9">
    <location>
        <begin position="33"/>
        <end position="382"/>
    </location>
</feature>
<dbReference type="InterPro" id="IPR005018">
    <property type="entry name" value="DOMON_domain"/>
</dbReference>
<feature type="non-terminal residue" evidence="12">
    <location>
        <position position="382"/>
    </location>
</feature>
<evidence type="ECO:0000313" key="13">
    <source>
        <dbReference type="Proteomes" id="UP001497522"/>
    </source>
</evidence>
<keyword evidence="3 8" id="KW-0812">Transmembrane</keyword>
<feature type="transmembrane region" description="Helical" evidence="8">
    <location>
        <begin position="248"/>
        <end position="270"/>
    </location>
</feature>
<dbReference type="CDD" id="cd08760">
    <property type="entry name" value="Cyt_b561_FRRS1_like"/>
    <property type="match status" value="1"/>
</dbReference>
<dbReference type="Proteomes" id="UP001497522">
    <property type="component" value="Chromosome 4"/>
</dbReference>
<keyword evidence="2" id="KW-0813">Transport</keyword>
<dbReference type="Gene3D" id="1.20.120.1770">
    <property type="match status" value="1"/>
</dbReference>
<dbReference type="PANTHER" id="PTHR23130">
    <property type="entry name" value="CYTOCHROME B561 AND DOMON DOMAIN-CONTAINING PROTEIN"/>
    <property type="match status" value="1"/>
</dbReference>
<evidence type="ECO:0000256" key="1">
    <source>
        <dbReference type="ARBA" id="ARBA00004370"/>
    </source>
</evidence>
<dbReference type="CDD" id="cd09629">
    <property type="entry name" value="DOMON_CIL1_like"/>
    <property type="match status" value="1"/>
</dbReference>
<protein>
    <recommendedName>
        <fullName evidence="14">Cytochrome b561 and DOMON domain-containing protein</fullName>
    </recommendedName>
</protein>
<feature type="domain" description="DOMON" evidence="10">
    <location>
        <begin position="51"/>
        <end position="170"/>
    </location>
</feature>
<proteinExistence type="predicted"/>
<keyword evidence="4 9" id="KW-0732">Signal</keyword>
<dbReference type="PIRSF" id="PIRSF037471">
    <property type="entry name" value="UCP037471"/>
    <property type="match status" value="1"/>
</dbReference>
<feature type="transmembrane region" description="Helical" evidence="8">
    <location>
        <begin position="290"/>
        <end position="307"/>
    </location>
</feature>
<evidence type="ECO:0000256" key="9">
    <source>
        <dbReference type="SAM" id="SignalP"/>
    </source>
</evidence>
<dbReference type="InterPro" id="IPR006593">
    <property type="entry name" value="Cyt_b561/ferric_Rdtase_TM"/>
</dbReference>
<evidence type="ECO:0008006" key="14">
    <source>
        <dbReference type="Google" id="ProtNLM"/>
    </source>
</evidence>
<dbReference type="EMBL" id="OZ023705">
    <property type="protein sequence ID" value="CAK9874940.1"/>
    <property type="molecule type" value="Genomic_DNA"/>
</dbReference>
<evidence type="ECO:0000256" key="2">
    <source>
        <dbReference type="ARBA" id="ARBA00022448"/>
    </source>
</evidence>
<evidence type="ECO:0000256" key="6">
    <source>
        <dbReference type="ARBA" id="ARBA00022989"/>
    </source>
</evidence>
<feature type="transmembrane region" description="Helical" evidence="8">
    <location>
        <begin position="319"/>
        <end position="339"/>
    </location>
</feature>
<name>A0ABP1BH63_9BRYO</name>
<dbReference type="PROSITE" id="PS50939">
    <property type="entry name" value="CYTOCHROME_B561"/>
    <property type="match status" value="1"/>
</dbReference>
<feature type="domain" description="Cytochrome b561" evidence="11">
    <location>
        <begin position="179"/>
        <end position="378"/>
    </location>
</feature>
<evidence type="ECO:0000256" key="3">
    <source>
        <dbReference type="ARBA" id="ARBA00022692"/>
    </source>
</evidence>